<evidence type="ECO:0000256" key="3">
    <source>
        <dbReference type="ARBA" id="ARBA00022679"/>
    </source>
</evidence>
<dbReference type="PROSITE" id="PS00949">
    <property type="entry name" value="AUTOINDUCER_SYNTH_1"/>
    <property type="match status" value="1"/>
</dbReference>
<evidence type="ECO:0000256" key="8">
    <source>
        <dbReference type="RuleBase" id="RU361135"/>
    </source>
</evidence>
<name>A0ABX7F3Y2_9HYPH</name>
<evidence type="ECO:0000256" key="4">
    <source>
        <dbReference type="ARBA" id="ARBA00022691"/>
    </source>
</evidence>
<dbReference type="InterPro" id="IPR016181">
    <property type="entry name" value="Acyl_CoA_acyltransferase"/>
</dbReference>
<dbReference type="InterPro" id="IPR018311">
    <property type="entry name" value="Autoind_synth_CS"/>
</dbReference>
<dbReference type="EMBL" id="CP032406">
    <property type="protein sequence ID" value="QRF54288.1"/>
    <property type="molecule type" value="Genomic_DNA"/>
</dbReference>
<keyword evidence="5 7" id="KW-0071">Autoinducer synthesis</keyword>
<evidence type="ECO:0000313" key="9">
    <source>
        <dbReference type="EMBL" id="QRF54288.1"/>
    </source>
</evidence>
<dbReference type="PANTHER" id="PTHR39322">
    <property type="entry name" value="ACYL-HOMOSERINE-LACTONE SYNTHASE"/>
    <property type="match status" value="1"/>
</dbReference>
<evidence type="ECO:0000256" key="6">
    <source>
        <dbReference type="ARBA" id="ARBA00048576"/>
    </source>
</evidence>
<organism evidence="9 10">
    <name type="scientific">Rhizobium rosettiformans</name>
    <dbReference type="NCBI Taxonomy" id="1368430"/>
    <lineage>
        <taxon>Bacteria</taxon>
        <taxon>Pseudomonadati</taxon>
        <taxon>Pseudomonadota</taxon>
        <taxon>Alphaproteobacteria</taxon>
        <taxon>Hyphomicrobiales</taxon>
        <taxon>Rhizobiaceae</taxon>
        <taxon>Rhizobium/Agrobacterium group</taxon>
        <taxon>Rhizobium</taxon>
    </lineage>
</organism>
<dbReference type="PANTHER" id="PTHR39322:SF1">
    <property type="entry name" value="ISOVALERYL-HOMOSERINE LACTONE SYNTHASE"/>
    <property type="match status" value="1"/>
</dbReference>
<protein>
    <recommendedName>
        <fullName evidence="1 8">Acyl-homoserine-lactone synthase</fullName>
        <ecNumber evidence="1 8">2.3.1.184</ecNumber>
    </recommendedName>
    <alternativeName>
        <fullName evidence="8">Autoinducer synthesis protein</fullName>
    </alternativeName>
</protein>
<dbReference type="RefSeq" id="WP_203020772.1">
    <property type="nucleotide sequence ID" value="NZ_CP032406.1"/>
</dbReference>
<comment type="catalytic activity">
    <reaction evidence="6 8">
        <text>a fatty acyl-[ACP] + S-adenosyl-L-methionine = an N-acyl-L-homoserine lactone + S-methyl-5'-thioadenosine + holo-[ACP] + H(+)</text>
        <dbReference type="Rhea" id="RHEA:10096"/>
        <dbReference type="Rhea" id="RHEA-COMP:9685"/>
        <dbReference type="Rhea" id="RHEA-COMP:14125"/>
        <dbReference type="ChEBI" id="CHEBI:15378"/>
        <dbReference type="ChEBI" id="CHEBI:17509"/>
        <dbReference type="ChEBI" id="CHEBI:55474"/>
        <dbReference type="ChEBI" id="CHEBI:59789"/>
        <dbReference type="ChEBI" id="CHEBI:64479"/>
        <dbReference type="ChEBI" id="CHEBI:138651"/>
        <dbReference type="EC" id="2.3.1.184"/>
    </reaction>
</comment>
<evidence type="ECO:0000256" key="7">
    <source>
        <dbReference type="PROSITE-ProRule" id="PRU00533"/>
    </source>
</evidence>
<keyword evidence="4 8" id="KW-0949">S-adenosyl-L-methionine</keyword>
<evidence type="ECO:0000313" key="10">
    <source>
        <dbReference type="Proteomes" id="UP000596351"/>
    </source>
</evidence>
<proteinExistence type="inferred from homology"/>
<dbReference type="Proteomes" id="UP000596351">
    <property type="component" value="Plasmid p1"/>
</dbReference>
<comment type="similarity">
    <text evidence="7 8">Belongs to the autoinducer synthase family.</text>
</comment>
<keyword evidence="10" id="KW-1185">Reference proteome</keyword>
<dbReference type="SUPFAM" id="SSF55729">
    <property type="entry name" value="Acyl-CoA N-acyltransferases (Nat)"/>
    <property type="match status" value="1"/>
</dbReference>
<sequence length="223" mass="25201">MQLVVIEDVLHPQSASLLQAMLHLRSKVFAERLNWQVESLDGQERDEFDDQAPTYILLVEGSHRVVGSVRLHQAARSSMLAQVFPMLLEGGRLRVHPQMIESSRFCIDKDLPQPHHGSGRHRLNVRSAQTSFSSLRTRTLFAGIVEWCLTNGFRELVTATDVRFERILRMAGWPMSRLGPATFINETESVAGSLEISKAVFERLRPEGYSSFVTLATRKRASS</sequence>
<evidence type="ECO:0000256" key="5">
    <source>
        <dbReference type="ARBA" id="ARBA00022929"/>
    </source>
</evidence>
<accession>A0ABX7F3Y2</accession>
<keyword evidence="9" id="KW-0614">Plasmid</keyword>
<reference evidence="9 10" key="1">
    <citation type="submission" date="2018-09" db="EMBL/GenBank/DDBJ databases">
        <title>Rhizobium sp. MAE2-X.</title>
        <authorList>
            <person name="Lee Y."/>
            <person name="Jeon C.O."/>
        </authorList>
    </citation>
    <scope>NUCLEOTIDE SEQUENCE [LARGE SCALE GENOMIC DNA]</scope>
    <source>
        <strain evidence="9 10">MAE2-X</strain>
        <plasmid evidence="9 10">p1</plasmid>
    </source>
</reference>
<dbReference type="Gene3D" id="3.40.630.30">
    <property type="match status" value="1"/>
</dbReference>
<keyword evidence="2 7" id="KW-0673">Quorum sensing</keyword>
<gene>
    <name evidence="9" type="ORF">D4A92_22430</name>
</gene>
<dbReference type="InterPro" id="IPR001690">
    <property type="entry name" value="Autoind_synthase"/>
</dbReference>
<dbReference type="Pfam" id="PF00765">
    <property type="entry name" value="Autoind_synth"/>
    <property type="match status" value="1"/>
</dbReference>
<keyword evidence="3 8" id="KW-0808">Transferase</keyword>
<evidence type="ECO:0000256" key="2">
    <source>
        <dbReference type="ARBA" id="ARBA00022654"/>
    </source>
</evidence>
<geneLocation type="plasmid" evidence="9 10">
    <name>p1</name>
</geneLocation>
<dbReference type="PRINTS" id="PR01549">
    <property type="entry name" value="AUTOINDCRSYN"/>
</dbReference>
<dbReference type="EC" id="2.3.1.184" evidence="1 8"/>
<evidence type="ECO:0000256" key="1">
    <source>
        <dbReference type="ARBA" id="ARBA00012340"/>
    </source>
</evidence>
<dbReference type="PROSITE" id="PS51187">
    <property type="entry name" value="AUTOINDUCER_SYNTH_2"/>
    <property type="match status" value="1"/>
</dbReference>